<dbReference type="InterPro" id="IPR052528">
    <property type="entry name" value="Sugar_transport-like"/>
</dbReference>
<reference evidence="2" key="1">
    <citation type="submission" date="2010-02" db="EMBL/GenBank/DDBJ databases">
        <title>Complete sequence of Aciduliprofundum boonei T469.</title>
        <authorList>
            <consortium name="US DOE Joint Genome Institute"/>
            <person name="Lucas S."/>
            <person name="Copeland A."/>
            <person name="Lapidus A."/>
            <person name="Cheng J.-F."/>
            <person name="Bruce D."/>
            <person name="Goodwin L."/>
            <person name="Pitluck S."/>
            <person name="Saunders E."/>
            <person name="Detter J.C."/>
            <person name="Han C."/>
            <person name="Tapia R."/>
            <person name="Land M."/>
            <person name="Hauser L."/>
            <person name="Kyrpides N."/>
            <person name="Mikhailova N."/>
            <person name="Flores G."/>
            <person name="Reysenbach A.-L."/>
            <person name="Woyke T."/>
        </authorList>
    </citation>
    <scope>NUCLEOTIDE SEQUENCE</scope>
    <source>
        <strain evidence="2">T469</strain>
    </source>
</reference>
<dbReference type="InterPro" id="IPR011701">
    <property type="entry name" value="MFS"/>
</dbReference>
<dbReference type="Gene3D" id="1.20.1250.20">
    <property type="entry name" value="MFS general substrate transporter like domains"/>
    <property type="match status" value="1"/>
</dbReference>
<evidence type="ECO:0000313" key="3">
    <source>
        <dbReference type="Proteomes" id="UP000001400"/>
    </source>
</evidence>
<dbReference type="InterPro" id="IPR020846">
    <property type="entry name" value="MFS_dom"/>
</dbReference>
<protein>
    <submittedName>
        <fullName evidence="2">Major facilitator superfamily MFS_1</fullName>
    </submittedName>
</protein>
<evidence type="ECO:0000259" key="1">
    <source>
        <dbReference type="PROSITE" id="PS50850"/>
    </source>
</evidence>
<dbReference type="PROSITE" id="PS50850">
    <property type="entry name" value="MFS"/>
    <property type="match status" value="1"/>
</dbReference>
<name>B5IA89_ACIB4</name>
<gene>
    <name evidence="2" type="ordered locus">Aboo_0463</name>
</gene>
<dbReference type="Proteomes" id="UP000001400">
    <property type="component" value="Chromosome"/>
</dbReference>
<dbReference type="eggNOG" id="arCOG00130">
    <property type="taxonomic scope" value="Archaea"/>
</dbReference>
<dbReference type="EMBL" id="CP001941">
    <property type="protein sequence ID" value="ADD08274.1"/>
    <property type="molecule type" value="Genomic_DNA"/>
</dbReference>
<dbReference type="Pfam" id="PF07690">
    <property type="entry name" value="MFS_1"/>
    <property type="match status" value="1"/>
</dbReference>
<dbReference type="OrthoDB" id="117970at2157"/>
<feature type="domain" description="Major facilitator superfamily (MFS) profile" evidence="1">
    <location>
        <begin position="1"/>
        <end position="366"/>
    </location>
</feature>
<dbReference type="HOGENOM" id="CLU_779893_0_0_2"/>
<dbReference type="AlphaFoldDB" id="B5IA89"/>
<dbReference type="SUPFAM" id="SSF103473">
    <property type="entry name" value="MFS general substrate transporter"/>
    <property type="match status" value="1"/>
</dbReference>
<sequence length="366" mass="40535">MHGSTVEKKIYAIQVATYTALMLSITYTPSLAASVGASAMEIALVFSFYNLAYFLSSMIFGRLADLHGRKIFIISGFLVASIAFLFQYFYWNYYSLLLLRVLAGFAAGIFPAAIISLAHDENMRMGKLSAFGAAGWAMGSYIAGIVSLFFGLKATYIFSSLIFLIAFAISSGIKDTGVRVEKVPKIPLGVIKRNWNLYLGYIFRHSAATMIWAYWPLFVKSIGGNSFWQAATMGINSTAQFFIMFYYADTKRSSSLILWGLVLSALTFLSYSIITNVWEMIPVQVMLATSWAFLYVGSLNYLTTKNREKATATGLLNSSIGIGAFLGPILGGVFMSIVNQYRYLMIFSFVIAFLGAIIFKIGEKRD</sequence>
<dbReference type="InterPro" id="IPR036259">
    <property type="entry name" value="MFS_trans_sf"/>
</dbReference>
<proteinExistence type="predicted"/>
<dbReference type="GO" id="GO:0022857">
    <property type="term" value="F:transmembrane transporter activity"/>
    <property type="evidence" value="ECO:0007669"/>
    <property type="project" value="InterPro"/>
</dbReference>
<dbReference type="PANTHER" id="PTHR23526:SF2">
    <property type="entry name" value="MAJOR FACILITATOR SUPERFAMILY (MFS) PROFILE DOMAIN-CONTAINING PROTEIN"/>
    <property type="match status" value="1"/>
</dbReference>
<evidence type="ECO:0000313" key="2">
    <source>
        <dbReference type="EMBL" id="ADD08274.1"/>
    </source>
</evidence>
<accession>B5IA89</accession>
<keyword evidence="3" id="KW-1185">Reference proteome</keyword>
<dbReference type="KEGG" id="abi:Aboo_0463"/>
<dbReference type="PANTHER" id="PTHR23526">
    <property type="entry name" value="INTEGRAL MEMBRANE TRANSPORT PROTEIN-RELATED"/>
    <property type="match status" value="1"/>
</dbReference>
<organism evidence="2 3">
    <name type="scientific">Aciduliprofundum boonei (strain DSM 19572 / T469)</name>
    <dbReference type="NCBI Taxonomy" id="439481"/>
    <lineage>
        <taxon>Archaea</taxon>
        <taxon>Methanobacteriati</taxon>
        <taxon>Thermoplasmatota</taxon>
        <taxon>DHVE2 group</taxon>
        <taxon>Candidatus Aciduliprofundum</taxon>
    </lineage>
</organism>